<evidence type="ECO:0000313" key="2">
    <source>
        <dbReference type="EMBL" id="CAD8191429.1"/>
    </source>
</evidence>
<feature type="transmembrane region" description="Helical" evidence="1">
    <location>
        <begin position="31"/>
        <end position="55"/>
    </location>
</feature>
<reference evidence="2" key="1">
    <citation type="submission" date="2021-01" db="EMBL/GenBank/DDBJ databases">
        <authorList>
            <consortium name="Genoscope - CEA"/>
            <person name="William W."/>
        </authorList>
    </citation>
    <scope>NUCLEOTIDE SEQUENCE</scope>
</reference>
<gene>
    <name evidence="2" type="ORF">POCTA_138.1.T0990216</name>
</gene>
<feature type="transmembrane region" description="Helical" evidence="1">
    <location>
        <begin position="67"/>
        <end position="83"/>
    </location>
</feature>
<keyword evidence="1" id="KW-0812">Transmembrane</keyword>
<evidence type="ECO:0000313" key="3">
    <source>
        <dbReference type="Proteomes" id="UP000683925"/>
    </source>
</evidence>
<protein>
    <recommendedName>
        <fullName evidence="4">Transmembrane protein</fullName>
    </recommendedName>
</protein>
<keyword evidence="1" id="KW-1133">Transmembrane helix</keyword>
<keyword evidence="1" id="KW-0472">Membrane</keyword>
<comment type="caution">
    <text evidence="2">The sequence shown here is derived from an EMBL/GenBank/DDBJ whole genome shotgun (WGS) entry which is preliminary data.</text>
</comment>
<keyword evidence="3" id="KW-1185">Reference proteome</keyword>
<evidence type="ECO:0008006" key="4">
    <source>
        <dbReference type="Google" id="ProtNLM"/>
    </source>
</evidence>
<dbReference type="AlphaFoldDB" id="A0A8S1WTD1"/>
<organism evidence="2 3">
    <name type="scientific">Paramecium octaurelia</name>
    <dbReference type="NCBI Taxonomy" id="43137"/>
    <lineage>
        <taxon>Eukaryota</taxon>
        <taxon>Sar</taxon>
        <taxon>Alveolata</taxon>
        <taxon>Ciliophora</taxon>
        <taxon>Intramacronucleata</taxon>
        <taxon>Oligohymenophorea</taxon>
        <taxon>Peniculida</taxon>
        <taxon>Parameciidae</taxon>
        <taxon>Paramecium</taxon>
    </lineage>
</organism>
<dbReference type="EMBL" id="CAJJDP010000098">
    <property type="protein sequence ID" value="CAD8191429.1"/>
    <property type="molecule type" value="Genomic_DNA"/>
</dbReference>
<accession>A0A8S1WTD1</accession>
<dbReference type="Proteomes" id="UP000683925">
    <property type="component" value="Unassembled WGS sequence"/>
</dbReference>
<name>A0A8S1WTD1_PAROT</name>
<evidence type="ECO:0000256" key="1">
    <source>
        <dbReference type="SAM" id="Phobius"/>
    </source>
</evidence>
<proteinExistence type="predicted"/>
<sequence>MKFNGTQLFNYNWKKFKIHESNKLQSFIKELIKFAFLLIALQQNVAILITLSIYWMLNQENKKPNQLIILIGLFRYAFHLILLHQHLQQRMAICQKGNKCLNQMDLIELSNQYASLLMQGQLQLITGCQDKRSIQVGHNYYINLTQIFVLI</sequence>